<dbReference type="GO" id="GO:0009089">
    <property type="term" value="P:lysine biosynthetic process via diaminopimelate"/>
    <property type="evidence" value="ECO:0007669"/>
    <property type="project" value="UniProtKB-UniRule"/>
</dbReference>
<evidence type="ECO:0000256" key="14">
    <source>
        <dbReference type="ARBA" id="ARBA00051301"/>
    </source>
</evidence>
<dbReference type="FunFam" id="3.40.630.10:FF:000126">
    <property type="entry name" value="Succinyl-diaminopimelate desuccinylase"/>
    <property type="match status" value="1"/>
</dbReference>
<evidence type="ECO:0000256" key="10">
    <source>
        <dbReference type="ARBA" id="ARBA00022833"/>
    </source>
</evidence>
<dbReference type="GO" id="GO:0019877">
    <property type="term" value="P:diaminopimelate biosynthetic process"/>
    <property type="evidence" value="ECO:0007669"/>
    <property type="project" value="UniProtKB-KW"/>
</dbReference>
<dbReference type="NCBIfam" id="NF009557">
    <property type="entry name" value="PRK13009.1"/>
    <property type="match status" value="1"/>
</dbReference>
<dbReference type="PANTHER" id="PTHR43808">
    <property type="entry name" value="ACETYLORNITHINE DEACETYLASE"/>
    <property type="match status" value="1"/>
</dbReference>
<dbReference type="GO" id="GO:0008777">
    <property type="term" value="F:acetylornithine deacetylase activity"/>
    <property type="evidence" value="ECO:0007669"/>
    <property type="project" value="TreeGrafter"/>
</dbReference>
<dbReference type="GO" id="GO:0009014">
    <property type="term" value="F:succinyl-diaminopimelate desuccinylase activity"/>
    <property type="evidence" value="ECO:0007669"/>
    <property type="project" value="UniProtKB-UniRule"/>
</dbReference>
<dbReference type="PROSITE" id="PS00759">
    <property type="entry name" value="ARGE_DAPE_CPG2_2"/>
    <property type="match status" value="1"/>
</dbReference>
<dbReference type="Pfam" id="PF07687">
    <property type="entry name" value="M20_dimer"/>
    <property type="match status" value="1"/>
</dbReference>
<dbReference type="HAMAP" id="MF_01690">
    <property type="entry name" value="DapE"/>
    <property type="match status" value="1"/>
</dbReference>
<dbReference type="Gene3D" id="3.40.630.10">
    <property type="entry name" value="Zn peptidases"/>
    <property type="match status" value="2"/>
</dbReference>
<dbReference type="FunFam" id="3.30.70.360:FF:000011">
    <property type="entry name" value="Succinyl-diaminopimelate desuccinylase"/>
    <property type="match status" value="1"/>
</dbReference>
<dbReference type="EMBL" id="QBQT01000272">
    <property type="protein sequence ID" value="PUD77504.1"/>
    <property type="molecule type" value="Genomic_DNA"/>
</dbReference>
<evidence type="ECO:0000256" key="1">
    <source>
        <dbReference type="ARBA" id="ARBA00001947"/>
    </source>
</evidence>
<dbReference type="CDD" id="cd03891">
    <property type="entry name" value="M20_DapE_proteobac"/>
    <property type="match status" value="1"/>
</dbReference>
<comment type="similarity">
    <text evidence="3">Belongs to the peptidase M20A family. DapE subfamily.</text>
</comment>
<keyword evidence="7" id="KW-0028">Amino-acid biosynthesis</keyword>
<keyword evidence="13" id="KW-0170">Cobalt</keyword>
<keyword evidence="11" id="KW-0220">Diaminopimelate biosynthesis</keyword>
<evidence type="ECO:0000256" key="5">
    <source>
        <dbReference type="ARBA" id="ARBA00011921"/>
    </source>
</evidence>
<dbReference type="InterPro" id="IPR002933">
    <property type="entry name" value="Peptidase_M20"/>
</dbReference>
<comment type="catalytic activity">
    <reaction evidence="14">
        <text>N-succinyl-(2S,6S)-2,6-diaminopimelate + H2O = (2S,6S)-2,6-diaminopimelate + succinate</text>
        <dbReference type="Rhea" id="RHEA:22608"/>
        <dbReference type="ChEBI" id="CHEBI:15377"/>
        <dbReference type="ChEBI" id="CHEBI:30031"/>
        <dbReference type="ChEBI" id="CHEBI:57609"/>
        <dbReference type="ChEBI" id="CHEBI:58087"/>
        <dbReference type="EC" id="3.5.1.18"/>
    </reaction>
</comment>
<dbReference type="SUPFAM" id="SSF55031">
    <property type="entry name" value="Bacterial exopeptidase dimerisation domain"/>
    <property type="match status" value="1"/>
</dbReference>
<comment type="caution">
    <text evidence="17">The sequence shown here is derived from an EMBL/GenBank/DDBJ whole genome shotgun (WGS) entry which is preliminary data.</text>
</comment>
<evidence type="ECO:0000256" key="4">
    <source>
        <dbReference type="ARBA" id="ARBA00011738"/>
    </source>
</evidence>
<dbReference type="GO" id="GO:0006526">
    <property type="term" value="P:L-arginine biosynthetic process"/>
    <property type="evidence" value="ECO:0007669"/>
    <property type="project" value="TreeGrafter"/>
</dbReference>
<reference evidence="17 18" key="1">
    <citation type="submission" date="2018-01" db="EMBL/GenBank/DDBJ databases">
        <title>Helicobacter pylori genome-wide association study shows promise for predicting gastric cancer risk.</title>
        <authorList>
            <person name="Berthenet E."/>
            <person name="Yahara K."/>
            <person name="Thorell K."/>
            <person name="Pascoe B."/>
            <person name="Meric G."/>
            <person name="Mikhail J.M."/>
            <person name="Engstrand L."/>
            <person name="Enroth H."/>
            <person name="Burette A."/>
            <person name="Megraud F."/>
            <person name="Atherton J."/>
            <person name="Smith S."/>
            <person name="Wilkinson T.S."/>
            <person name="Hitchings M.D."/>
            <person name="Falush D."/>
            <person name="Sheppard S.K."/>
        </authorList>
    </citation>
    <scope>NUCLEOTIDE SEQUENCE [LARGE SCALE GENOMIC DNA]</scope>
    <source>
        <strain evidence="17 18">GIL237</strain>
    </source>
</reference>
<gene>
    <name evidence="17" type="ORF">C2R72_04730</name>
</gene>
<accession>A0A2T6VI69</accession>
<comment type="cofactor">
    <cofactor evidence="1">
        <name>Zn(2+)</name>
        <dbReference type="ChEBI" id="CHEBI:29105"/>
    </cofactor>
</comment>
<evidence type="ECO:0000256" key="12">
    <source>
        <dbReference type="ARBA" id="ARBA00023154"/>
    </source>
</evidence>
<evidence type="ECO:0000259" key="16">
    <source>
        <dbReference type="Pfam" id="PF07687"/>
    </source>
</evidence>
<evidence type="ECO:0000256" key="11">
    <source>
        <dbReference type="ARBA" id="ARBA00022915"/>
    </source>
</evidence>
<comment type="pathway">
    <text evidence="2">Amino-acid biosynthesis; L-lysine biosynthesis via DAP pathway; LL-2,6-diaminopimelate from (S)-tetrahydrodipicolinate (succinylase route): step 3/3.</text>
</comment>
<dbReference type="InterPro" id="IPR005941">
    <property type="entry name" value="DapE_proteobac"/>
</dbReference>
<proteinExistence type="inferred from homology"/>
<evidence type="ECO:0000256" key="7">
    <source>
        <dbReference type="ARBA" id="ARBA00022605"/>
    </source>
</evidence>
<dbReference type="Proteomes" id="UP000244700">
    <property type="component" value="Unassembled WGS sequence"/>
</dbReference>
<keyword evidence="9" id="KW-0378">Hydrolase</keyword>
<dbReference type="NCBIfam" id="TIGR01246">
    <property type="entry name" value="dapE_proteo"/>
    <property type="match status" value="1"/>
</dbReference>
<feature type="domain" description="Peptidase M20 dimerisation" evidence="16">
    <location>
        <begin position="193"/>
        <end position="296"/>
    </location>
</feature>
<evidence type="ECO:0000256" key="3">
    <source>
        <dbReference type="ARBA" id="ARBA00006746"/>
    </source>
</evidence>
<dbReference type="SUPFAM" id="SSF53187">
    <property type="entry name" value="Zn-dependent exopeptidases"/>
    <property type="match status" value="1"/>
</dbReference>
<dbReference type="AlphaFoldDB" id="A0A2T6VI69"/>
<dbReference type="Pfam" id="PF01546">
    <property type="entry name" value="Peptidase_M20"/>
    <property type="match status" value="1"/>
</dbReference>
<evidence type="ECO:0000256" key="9">
    <source>
        <dbReference type="ARBA" id="ARBA00022801"/>
    </source>
</evidence>
<comment type="subunit">
    <text evidence="4">Homodimer.</text>
</comment>
<evidence type="ECO:0000256" key="15">
    <source>
        <dbReference type="NCBIfam" id="TIGR01246"/>
    </source>
</evidence>
<keyword evidence="12" id="KW-0457">Lysine biosynthesis</keyword>
<keyword evidence="10" id="KW-0862">Zinc</keyword>
<evidence type="ECO:0000313" key="17">
    <source>
        <dbReference type="EMBL" id="PUD77504.1"/>
    </source>
</evidence>
<evidence type="ECO:0000256" key="13">
    <source>
        <dbReference type="ARBA" id="ARBA00023285"/>
    </source>
</evidence>
<evidence type="ECO:0000313" key="18">
    <source>
        <dbReference type="Proteomes" id="UP000244700"/>
    </source>
</evidence>
<dbReference type="PANTHER" id="PTHR43808:SF31">
    <property type="entry name" value="N-ACETYL-L-CITRULLINE DEACETYLASE"/>
    <property type="match status" value="1"/>
</dbReference>
<evidence type="ECO:0000256" key="8">
    <source>
        <dbReference type="ARBA" id="ARBA00022723"/>
    </source>
</evidence>
<keyword evidence="8" id="KW-0479">Metal-binding</keyword>
<dbReference type="GO" id="GO:0046872">
    <property type="term" value="F:metal ion binding"/>
    <property type="evidence" value="ECO:0007669"/>
    <property type="project" value="UniProtKB-KW"/>
</dbReference>
<organism evidence="17 18">
    <name type="scientific">Helicobacter pylori</name>
    <name type="common">Campylobacter pylori</name>
    <dbReference type="NCBI Taxonomy" id="210"/>
    <lineage>
        <taxon>Bacteria</taxon>
        <taxon>Pseudomonadati</taxon>
        <taxon>Campylobacterota</taxon>
        <taxon>Epsilonproteobacteria</taxon>
        <taxon>Campylobacterales</taxon>
        <taxon>Helicobacteraceae</taxon>
        <taxon>Helicobacter</taxon>
    </lineage>
</organism>
<dbReference type="InterPro" id="IPR036264">
    <property type="entry name" value="Bact_exopeptidase_dim_dom"/>
</dbReference>
<dbReference type="InterPro" id="IPR001261">
    <property type="entry name" value="ArgE/DapE_CS"/>
</dbReference>
<dbReference type="UniPathway" id="UPA00034">
    <property type="reaction ID" value="UER00021"/>
</dbReference>
<protein>
    <recommendedName>
        <fullName evidence="6 15">Succinyl-diaminopimelate desuccinylase</fullName>
        <ecNumber evidence="5 15">3.5.1.18</ecNumber>
    </recommendedName>
</protein>
<evidence type="ECO:0000256" key="2">
    <source>
        <dbReference type="ARBA" id="ARBA00005130"/>
    </source>
</evidence>
<dbReference type="InterPro" id="IPR011650">
    <property type="entry name" value="Peptidase_M20_dimer"/>
</dbReference>
<dbReference type="InterPro" id="IPR050072">
    <property type="entry name" value="Peptidase_M20A"/>
</dbReference>
<name>A0A2T6VI69_HELPX</name>
<sequence length="393" mass="43397">MDALEITQKLISYPTITPKECGIFEYIKSLFPHFKTLECGENGVKNLFLYRIFNPPKEHTEEKHAKKEHAKEKHAKENVKPLHFCFAGHIDVVPPGNNWQSDPFKPIIKEGFLYGRGAQDMKGGVGAFLSASLNFNPKTPFLLSILLTSDEEGPGIFGTKLMLEKLKEKDLLPHMAIVAEPTCEKVLGDSIKIGRRGSINGKLILKGVQGHVAYPQKCQNPIDTLASVLPLISGVHLDDGDECFDPSKLVITNLHAGLGANNMTPASVEIIFNARHSLKTTKESLKEYLEKVLKDLPHTLELESGSSPFITASHSKLTSVLEENILKTCRTTPLLNTKGGTSDARFFSTHGIEVVEFGVINDRIHAVDERVSLKELELLEKVFLGVLEGLSEA</sequence>
<dbReference type="EC" id="3.5.1.18" evidence="5 15"/>
<evidence type="ECO:0000256" key="6">
    <source>
        <dbReference type="ARBA" id="ARBA00022391"/>
    </source>
</evidence>